<dbReference type="Proteomes" id="UP000681027">
    <property type="component" value="Unassembled WGS sequence"/>
</dbReference>
<keyword evidence="2" id="KW-1185">Reference proteome</keyword>
<accession>A0ABS5NXJ5</accession>
<gene>
    <name evidence="1" type="primary">phnG</name>
    <name evidence="1" type="ORF">KHA94_20685</name>
</gene>
<dbReference type="EMBL" id="JAGYPM010000005">
    <property type="protein sequence ID" value="MBS4192564.1"/>
    <property type="molecule type" value="Genomic_DNA"/>
</dbReference>
<reference evidence="1 2" key="1">
    <citation type="submission" date="2021-05" db="EMBL/GenBank/DDBJ databases">
        <title>Novel Bacillus species.</title>
        <authorList>
            <person name="Liu G."/>
        </authorList>
    </citation>
    <scope>NUCLEOTIDE SEQUENCE [LARGE SCALE GENOMIC DNA]</scope>
    <source>
        <strain evidence="1 2">FJAT-49705</strain>
    </source>
</reference>
<sequence length="141" mass="16158">MKRKRRTEILINSPDELAEELAKEIEQIYLLKVVQEPENGLVMLKVRETAKKSLFYLGEVFVTECKVKIQDSIGIGIVKGDKPKLAYYLAIIDAAYGASLRETRAWTSILEEKEKELLEQKIAHNQEILKTKVSFETMDVS</sequence>
<evidence type="ECO:0000313" key="1">
    <source>
        <dbReference type="EMBL" id="MBS4192564.1"/>
    </source>
</evidence>
<name>A0ABS5NXJ5_9BACI</name>
<dbReference type="RefSeq" id="WP_213104020.1">
    <property type="nucleotide sequence ID" value="NZ_JAGYPM010000005.1"/>
</dbReference>
<proteinExistence type="predicted"/>
<dbReference type="NCBIfam" id="TIGR03293">
    <property type="entry name" value="PhnG_redo"/>
    <property type="match status" value="1"/>
</dbReference>
<protein>
    <submittedName>
        <fullName evidence="1">Phosphonate C-P lyase system protein PhnG</fullName>
    </submittedName>
</protein>
<dbReference type="GO" id="GO:0016829">
    <property type="term" value="F:lyase activity"/>
    <property type="evidence" value="ECO:0007669"/>
    <property type="project" value="UniProtKB-KW"/>
</dbReference>
<comment type="caution">
    <text evidence="1">The sequence shown here is derived from an EMBL/GenBank/DDBJ whole genome shotgun (WGS) entry which is preliminary data.</text>
</comment>
<evidence type="ECO:0000313" key="2">
    <source>
        <dbReference type="Proteomes" id="UP000681027"/>
    </source>
</evidence>
<dbReference type="InterPro" id="IPR009609">
    <property type="entry name" value="Phosphonate_metab_PhnG"/>
</dbReference>
<organism evidence="1 2">
    <name type="scientific">Cytobacillus citreus</name>
    <dbReference type="NCBI Taxonomy" id="2833586"/>
    <lineage>
        <taxon>Bacteria</taxon>
        <taxon>Bacillati</taxon>
        <taxon>Bacillota</taxon>
        <taxon>Bacilli</taxon>
        <taxon>Bacillales</taxon>
        <taxon>Bacillaceae</taxon>
        <taxon>Cytobacillus</taxon>
    </lineage>
</organism>
<dbReference type="Pfam" id="PF06754">
    <property type="entry name" value="PhnG"/>
    <property type="match status" value="1"/>
</dbReference>
<keyword evidence="1" id="KW-0456">Lyase</keyword>